<keyword evidence="1" id="KW-1015">Disulfide bond</keyword>
<dbReference type="GO" id="GO:0006955">
    <property type="term" value="P:immune response"/>
    <property type="evidence" value="ECO:0007669"/>
    <property type="project" value="InterPro"/>
</dbReference>
<dbReference type="Pfam" id="PF03039">
    <property type="entry name" value="IL12"/>
    <property type="match status" value="1"/>
</dbReference>
<organism evidence="2 3">
    <name type="scientific">Xyrichtys novacula</name>
    <name type="common">Pearly razorfish</name>
    <name type="synonym">Hemipteronotus novacula</name>
    <dbReference type="NCBI Taxonomy" id="13765"/>
    <lineage>
        <taxon>Eukaryota</taxon>
        <taxon>Metazoa</taxon>
        <taxon>Chordata</taxon>
        <taxon>Craniata</taxon>
        <taxon>Vertebrata</taxon>
        <taxon>Euteleostomi</taxon>
        <taxon>Actinopterygii</taxon>
        <taxon>Neopterygii</taxon>
        <taxon>Teleostei</taxon>
        <taxon>Neoteleostei</taxon>
        <taxon>Acanthomorphata</taxon>
        <taxon>Eupercaria</taxon>
        <taxon>Labriformes</taxon>
        <taxon>Labridae</taxon>
        <taxon>Xyrichtys</taxon>
    </lineage>
</organism>
<dbReference type="Gene3D" id="1.20.1250.10">
    <property type="match status" value="1"/>
</dbReference>
<gene>
    <name evidence="1" type="primary">IL12A</name>
    <name evidence="2" type="ORF">XNOV1_A007595</name>
</gene>
<dbReference type="GO" id="GO:0005143">
    <property type="term" value="F:interleukin-12 receptor binding"/>
    <property type="evidence" value="ECO:0007669"/>
    <property type="project" value="InterPro"/>
</dbReference>
<dbReference type="EMBL" id="OY660877">
    <property type="protein sequence ID" value="CAJ1072195.1"/>
    <property type="molecule type" value="Genomic_DNA"/>
</dbReference>
<protein>
    <recommendedName>
        <fullName evidence="1">Interleukin-12 subunit alpha</fullName>
        <shortName evidence="1">IL-12A</shortName>
    </recommendedName>
</protein>
<evidence type="ECO:0000313" key="2">
    <source>
        <dbReference type="EMBL" id="CAJ1072195.1"/>
    </source>
</evidence>
<proteinExistence type="inferred from homology"/>
<evidence type="ECO:0000256" key="1">
    <source>
        <dbReference type="RuleBase" id="RU363133"/>
    </source>
</evidence>
<keyword evidence="3" id="KW-1185">Reference proteome</keyword>
<keyword evidence="1" id="KW-0964">Secreted</keyword>
<dbReference type="InterPro" id="IPR009079">
    <property type="entry name" value="4_helix_cytokine-like_core"/>
</dbReference>
<comment type="subcellular location">
    <subcellularLocation>
        <location evidence="1">Secreted</location>
    </subcellularLocation>
</comment>
<accession>A0AAV1GG02</accession>
<keyword evidence="1" id="KW-0339">Growth factor</keyword>
<sequence>MSTYDFTEGKPLCQSVGIKYSGMSEFNQLHQRVYSLIFKMALNKHYFSAALMLLLLTCPLWQLSQSVPVMSKGQMTDSCVSYAQTLLQDIATTLTQTDLFKGIDCSKQSVEMNTKTNTGSVCAPQESKCSGNNNPEFNEEVCLTNITADLRHYYQFLSAQPDPNGVLSQSVLSSLRELMENCFTSPLPRDLISQAPDRQSTFDDRLSLCKVLKGFHVRTITINRVISYINSSEHAK</sequence>
<dbReference type="GO" id="GO:0005125">
    <property type="term" value="F:cytokine activity"/>
    <property type="evidence" value="ECO:0007669"/>
    <property type="project" value="UniProtKB-KW"/>
</dbReference>
<name>A0AAV1GG02_XYRNO</name>
<keyword evidence="1" id="KW-0202">Cytokine</keyword>
<evidence type="ECO:0000313" key="3">
    <source>
        <dbReference type="Proteomes" id="UP001178508"/>
    </source>
</evidence>
<dbReference type="GO" id="GO:0008083">
    <property type="term" value="F:growth factor activity"/>
    <property type="evidence" value="ECO:0007669"/>
    <property type="project" value="UniProtKB-KW"/>
</dbReference>
<dbReference type="GO" id="GO:0005615">
    <property type="term" value="C:extracellular space"/>
    <property type="evidence" value="ECO:0007669"/>
    <property type="project" value="UniProtKB-KW"/>
</dbReference>
<comment type="subunit">
    <text evidence="1">Heterodimer with IL12B; disulfide-linked. The heterodimer is known as interleukin IL-12.</text>
</comment>
<comment type="similarity">
    <text evidence="1">Belongs to the IL-6 superfamily.</text>
</comment>
<dbReference type="AlphaFoldDB" id="A0AAV1GG02"/>
<dbReference type="Proteomes" id="UP001178508">
    <property type="component" value="Chromosome 14"/>
</dbReference>
<reference evidence="2" key="1">
    <citation type="submission" date="2023-08" db="EMBL/GenBank/DDBJ databases">
        <authorList>
            <person name="Alioto T."/>
            <person name="Alioto T."/>
            <person name="Gomez Garrido J."/>
        </authorList>
    </citation>
    <scope>NUCLEOTIDE SEQUENCE</scope>
</reference>
<dbReference type="InterPro" id="IPR004281">
    <property type="entry name" value="IL-12_alpha"/>
</dbReference>
<dbReference type="SUPFAM" id="SSF47266">
    <property type="entry name" value="4-helical cytokines"/>
    <property type="match status" value="1"/>
</dbReference>